<dbReference type="EMBL" id="AJLR01000146">
    <property type="protein sequence ID" value="EKN63328.1"/>
    <property type="molecule type" value="Genomic_DNA"/>
</dbReference>
<organism evidence="1 2">
    <name type="scientific">Schinkia azotoformans LMG 9581</name>
    <dbReference type="NCBI Taxonomy" id="1131731"/>
    <lineage>
        <taxon>Bacteria</taxon>
        <taxon>Bacillati</taxon>
        <taxon>Bacillota</taxon>
        <taxon>Bacilli</taxon>
        <taxon>Bacillales</taxon>
        <taxon>Bacillaceae</taxon>
        <taxon>Calidifontibacillus/Schinkia group</taxon>
        <taxon>Schinkia</taxon>
    </lineage>
</organism>
<protein>
    <submittedName>
        <fullName evidence="1">Uncharacterized protein</fullName>
    </submittedName>
</protein>
<dbReference type="STRING" id="1131731.BAZO_16689"/>
<dbReference type="AlphaFoldDB" id="K6D5J5"/>
<keyword evidence="2" id="KW-1185">Reference proteome</keyword>
<sequence>MNNKAFKGDKIVTPIFHPTSAIAPGNIIINNKCGLTARIFSAEGTGKTPNKDAPTVITIAVIVPSKQLNVEYRNFDIMKLYKNLKVDHHGI</sequence>
<dbReference type="Proteomes" id="UP000006315">
    <property type="component" value="Unassembled WGS sequence"/>
</dbReference>
<accession>K6D5J5</accession>
<gene>
    <name evidence="1" type="ORF">BAZO_16689</name>
</gene>
<evidence type="ECO:0000313" key="1">
    <source>
        <dbReference type="EMBL" id="EKN63328.1"/>
    </source>
</evidence>
<name>K6D5J5_SCHAZ</name>
<reference evidence="1 2" key="1">
    <citation type="journal article" date="2012" name="Front. Microbiol.">
        <title>Redundancy and modularity in membrane-associated dissimilatory nitrate reduction in Bacillus.</title>
        <authorList>
            <person name="Heylen K."/>
            <person name="Keltjens J."/>
        </authorList>
    </citation>
    <scope>NUCLEOTIDE SEQUENCE [LARGE SCALE GENOMIC DNA]</scope>
    <source>
        <strain evidence="1 2">LMG 9581</strain>
    </source>
</reference>
<dbReference type="PATRIC" id="fig|1131731.3.peg.3401"/>
<evidence type="ECO:0000313" key="2">
    <source>
        <dbReference type="Proteomes" id="UP000006315"/>
    </source>
</evidence>
<proteinExistence type="predicted"/>
<comment type="caution">
    <text evidence="1">The sequence shown here is derived from an EMBL/GenBank/DDBJ whole genome shotgun (WGS) entry which is preliminary data.</text>
</comment>